<name>A0A2N0WEW6_9GAMM</name>
<comment type="caution">
    <text evidence="1">The sequence shown here is derived from an EMBL/GenBank/DDBJ whole genome shotgun (WGS) entry which is preliminary data.</text>
</comment>
<evidence type="ECO:0000313" key="1">
    <source>
        <dbReference type="EMBL" id="PKF33422.1"/>
    </source>
</evidence>
<dbReference type="Proteomes" id="UP000233553">
    <property type="component" value="Unassembled WGS sequence"/>
</dbReference>
<dbReference type="EMBL" id="PISJ01000013">
    <property type="protein sequence ID" value="PKF33422.1"/>
    <property type="molecule type" value="Genomic_DNA"/>
</dbReference>
<evidence type="ECO:0000313" key="2">
    <source>
        <dbReference type="Proteomes" id="UP000233553"/>
    </source>
</evidence>
<dbReference type="AlphaFoldDB" id="A0A2N0WEW6"/>
<proteinExistence type="predicted"/>
<organism evidence="1 2">
    <name type="scientific">Acinetobacter proteolyticus</name>
    <dbReference type="NCBI Taxonomy" id="1776741"/>
    <lineage>
        <taxon>Bacteria</taxon>
        <taxon>Pseudomonadati</taxon>
        <taxon>Pseudomonadota</taxon>
        <taxon>Gammaproteobacteria</taxon>
        <taxon>Moraxellales</taxon>
        <taxon>Moraxellaceae</taxon>
        <taxon>Acinetobacter</taxon>
    </lineage>
</organism>
<accession>A0A2N0WEW6</accession>
<sequence>MMMTRTKRKRNRLYVISQDKTIQVVRFVHAQIIEKTLQIQKGVVLMQILISHGKSVCILEKIIICQIVELKF</sequence>
<protein>
    <submittedName>
        <fullName evidence="1">Uncharacterized protein</fullName>
    </submittedName>
</protein>
<reference evidence="1 2" key="1">
    <citation type="submission" date="2017-12" db="EMBL/GenBank/DDBJ databases">
        <title>Draft Genome sequences of multiple microbial strains isolated from spacecraft associated surfaces.</title>
        <authorList>
            <person name="Seuylemezian A."/>
            <person name="Vaishampayan P."/>
            <person name="Venkateswaran K."/>
        </authorList>
    </citation>
    <scope>NUCLEOTIDE SEQUENCE [LARGE SCALE GENOMIC DNA]</scope>
    <source>
        <strain evidence="1 2">2P01AA</strain>
    </source>
</reference>
<gene>
    <name evidence="1" type="ORF">CW311_11510</name>
</gene>